<dbReference type="InterPro" id="IPR017853">
    <property type="entry name" value="GH"/>
</dbReference>
<dbReference type="Gene3D" id="3.20.20.80">
    <property type="entry name" value="Glycosidases"/>
    <property type="match status" value="1"/>
</dbReference>
<dbReference type="FunFam" id="3.20.20.80:FF:000144">
    <property type="entry name" value="Chitinase"/>
    <property type="match status" value="1"/>
</dbReference>
<dbReference type="InterPro" id="IPR029070">
    <property type="entry name" value="Chitinase_insertion_sf"/>
</dbReference>
<keyword evidence="7" id="KW-0146">Chitin degradation</keyword>
<keyword evidence="10" id="KW-0326">Glycosidase</keyword>
<dbReference type="GO" id="GO:0006032">
    <property type="term" value="P:chitin catabolic process"/>
    <property type="evidence" value="ECO:0007669"/>
    <property type="project" value="UniProtKB-KW"/>
</dbReference>
<accession>A0A2M4BPY0</accession>
<dbReference type="GO" id="GO:0005576">
    <property type="term" value="C:extracellular region"/>
    <property type="evidence" value="ECO:0007669"/>
    <property type="project" value="TreeGrafter"/>
</dbReference>
<evidence type="ECO:0000256" key="6">
    <source>
        <dbReference type="ARBA" id="ARBA00022801"/>
    </source>
</evidence>
<dbReference type="InterPro" id="IPR011583">
    <property type="entry name" value="Chitinase_II/V-like_cat"/>
</dbReference>
<feature type="chain" id="PRO_5014941209" description="chitinase" evidence="12">
    <location>
        <begin position="24"/>
        <end position="403"/>
    </location>
</feature>
<dbReference type="EMBL" id="GGFJ01005996">
    <property type="protein sequence ID" value="MBW55137.1"/>
    <property type="molecule type" value="Transcribed_RNA"/>
</dbReference>
<organism evidence="14">
    <name type="scientific">Anopheles marajoara</name>
    <dbReference type="NCBI Taxonomy" id="58244"/>
    <lineage>
        <taxon>Eukaryota</taxon>
        <taxon>Metazoa</taxon>
        <taxon>Ecdysozoa</taxon>
        <taxon>Arthropoda</taxon>
        <taxon>Hexapoda</taxon>
        <taxon>Insecta</taxon>
        <taxon>Pterygota</taxon>
        <taxon>Neoptera</taxon>
        <taxon>Endopterygota</taxon>
        <taxon>Diptera</taxon>
        <taxon>Nematocera</taxon>
        <taxon>Culicoidea</taxon>
        <taxon>Culicidae</taxon>
        <taxon>Anophelinae</taxon>
        <taxon>Anopheles</taxon>
    </lineage>
</organism>
<dbReference type="GO" id="GO:0008843">
    <property type="term" value="F:endochitinase activity"/>
    <property type="evidence" value="ECO:0007669"/>
    <property type="project" value="UniProtKB-EC"/>
</dbReference>
<reference evidence="14" key="1">
    <citation type="submission" date="2018-01" db="EMBL/GenBank/DDBJ databases">
        <title>An insight into the sialome of Amazonian anophelines.</title>
        <authorList>
            <person name="Ribeiro J.M."/>
            <person name="Scarpassa V."/>
            <person name="Calvo E."/>
        </authorList>
    </citation>
    <scope>NUCLEOTIDE SEQUENCE</scope>
    <source>
        <tissue evidence="14">Salivary glands</tissue>
    </source>
</reference>
<protein>
    <recommendedName>
        <fullName evidence="3">chitinase</fullName>
        <ecNumber evidence="3">3.2.1.14</ecNumber>
    </recommendedName>
</protein>
<keyword evidence="4" id="KW-0147">Chitin-binding</keyword>
<feature type="signal peptide" evidence="12">
    <location>
        <begin position="1"/>
        <end position="23"/>
    </location>
</feature>
<dbReference type="PANTHER" id="PTHR11177:SF144">
    <property type="entry name" value="CHITINASE 5"/>
    <property type="match status" value="1"/>
</dbReference>
<dbReference type="SUPFAM" id="SSF54556">
    <property type="entry name" value="Chitinase insertion domain"/>
    <property type="match status" value="1"/>
</dbReference>
<evidence type="ECO:0000256" key="2">
    <source>
        <dbReference type="ARBA" id="ARBA00009121"/>
    </source>
</evidence>
<keyword evidence="9" id="KW-0119">Carbohydrate metabolism</keyword>
<dbReference type="SUPFAM" id="SSF51445">
    <property type="entry name" value="(Trans)glycosidases"/>
    <property type="match status" value="1"/>
</dbReference>
<dbReference type="PROSITE" id="PS51910">
    <property type="entry name" value="GH18_2"/>
    <property type="match status" value="1"/>
</dbReference>
<comment type="similarity">
    <text evidence="2">Belongs to the glycosyl hydrolase 18 family. Chitinase class II subfamily.</text>
</comment>
<evidence type="ECO:0000256" key="1">
    <source>
        <dbReference type="ARBA" id="ARBA00000822"/>
    </source>
</evidence>
<dbReference type="GO" id="GO:0008061">
    <property type="term" value="F:chitin binding"/>
    <property type="evidence" value="ECO:0007669"/>
    <property type="project" value="UniProtKB-KW"/>
</dbReference>
<dbReference type="InterPro" id="IPR001223">
    <property type="entry name" value="Glyco_hydro18_cat"/>
</dbReference>
<dbReference type="Gene3D" id="3.10.50.10">
    <property type="match status" value="1"/>
</dbReference>
<evidence type="ECO:0000256" key="3">
    <source>
        <dbReference type="ARBA" id="ARBA00012729"/>
    </source>
</evidence>
<feature type="domain" description="GH18" evidence="13">
    <location>
        <begin position="23"/>
        <end position="394"/>
    </location>
</feature>
<dbReference type="FunFam" id="3.10.50.10:FF:000004">
    <property type="entry name" value="Chitinase 5"/>
    <property type="match status" value="1"/>
</dbReference>
<dbReference type="AlphaFoldDB" id="A0A2M4BPY0"/>
<comment type="catalytic activity">
    <reaction evidence="1">
        <text>Random endo-hydrolysis of N-acetyl-beta-D-glucosaminide (1-&gt;4)-beta-linkages in chitin and chitodextrins.</text>
        <dbReference type="EC" id="3.2.1.14"/>
    </reaction>
</comment>
<sequence length="403" mass="46134">MARVVNILLALSVFAVHFAVTETRLVCHYTTWSRDRPDDGAFQIDDIPGQLCSHMVYNFLGVNETSYELELLQPEYDVGERALERFKALKDRFPHLKLIIAVGGWAHGGARFSEMAKFRARRNQFIGSVAKFLHQYRFDGIELVWLYPGNYDRGGTVEDKDTFLYLLTEMSKVFKEEKKEWEVIIQVPLDISRMAAGYHQEELCREADFVHMIGYDLRGWWNNFADVHSPLAARPNDLAFESFEKVNVGDGVEDWLSKGCPPQKLVLGVALFGRTYLLDDPLDNAIGAVTVGAGDAGPYSNEPGYLGYCEFCQNITGTEWTKRWDDVGLCPYAFSETTWIGYEDERSLQEKINFAKRKDLGGLYAFSLDLDDYRGHCGEAFPLTRYLSKYHDETKSSQWYVFP</sequence>
<dbReference type="InterPro" id="IPR050314">
    <property type="entry name" value="Glycosyl_Hydrlase_18"/>
</dbReference>
<dbReference type="PANTHER" id="PTHR11177">
    <property type="entry name" value="CHITINASE"/>
    <property type="match status" value="1"/>
</dbReference>
<evidence type="ECO:0000256" key="9">
    <source>
        <dbReference type="ARBA" id="ARBA00023277"/>
    </source>
</evidence>
<dbReference type="GO" id="GO:0000272">
    <property type="term" value="P:polysaccharide catabolic process"/>
    <property type="evidence" value="ECO:0007669"/>
    <property type="project" value="UniProtKB-KW"/>
</dbReference>
<dbReference type="GO" id="GO:0030246">
    <property type="term" value="F:carbohydrate binding"/>
    <property type="evidence" value="ECO:0007669"/>
    <property type="project" value="UniProtKB-KW"/>
</dbReference>
<evidence type="ECO:0000256" key="8">
    <source>
        <dbReference type="ARBA" id="ARBA00023157"/>
    </source>
</evidence>
<evidence type="ECO:0000256" key="11">
    <source>
        <dbReference type="ARBA" id="ARBA00023326"/>
    </source>
</evidence>
<keyword evidence="14" id="KW-0430">Lectin</keyword>
<proteinExistence type="inferred from homology"/>
<keyword evidence="6" id="KW-0378">Hydrolase</keyword>
<evidence type="ECO:0000256" key="7">
    <source>
        <dbReference type="ARBA" id="ARBA00023024"/>
    </source>
</evidence>
<dbReference type="EC" id="3.2.1.14" evidence="3"/>
<evidence type="ECO:0000313" key="14">
    <source>
        <dbReference type="EMBL" id="MBW55137.1"/>
    </source>
</evidence>
<evidence type="ECO:0000259" key="13">
    <source>
        <dbReference type="PROSITE" id="PS51910"/>
    </source>
</evidence>
<keyword evidence="8" id="KW-1015">Disulfide bond</keyword>
<evidence type="ECO:0000256" key="10">
    <source>
        <dbReference type="ARBA" id="ARBA00023295"/>
    </source>
</evidence>
<evidence type="ECO:0000256" key="12">
    <source>
        <dbReference type="SAM" id="SignalP"/>
    </source>
</evidence>
<keyword evidence="11" id="KW-0624">Polysaccharide degradation</keyword>
<evidence type="ECO:0000256" key="4">
    <source>
        <dbReference type="ARBA" id="ARBA00022669"/>
    </source>
</evidence>
<keyword evidence="5 12" id="KW-0732">Signal</keyword>
<dbReference type="SMART" id="SM00636">
    <property type="entry name" value="Glyco_18"/>
    <property type="match status" value="1"/>
</dbReference>
<dbReference type="Pfam" id="PF00704">
    <property type="entry name" value="Glyco_hydro_18"/>
    <property type="match status" value="1"/>
</dbReference>
<name>A0A2M4BPY0_9DIPT</name>
<evidence type="ECO:0000256" key="5">
    <source>
        <dbReference type="ARBA" id="ARBA00022729"/>
    </source>
</evidence>